<feature type="domain" description="PTS EIIA type-2" evidence="5">
    <location>
        <begin position="523"/>
        <end position="668"/>
    </location>
</feature>
<dbReference type="Gene3D" id="3.40.50.2300">
    <property type="match status" value="1"/>
</dbReference>
<dbReference type="PROSITE" id="PS51099">
    <property type="entry name" value="PTS_EIIB_TYPE_2"/>
    <property type="match status" value="1"/>
</dbReference>
<keyword evidence="2" id="KW-0677">Repeat</keyword>
<comment type="caution">
    <text evidence="8">The sequence shown here is derived from an EMBL/GenBank/DDBJ whole genome shotgun (WGS) entry which is preliminary data.</text>
</comment>
<dbReference type="SUPFAM" id="SSF55804">
    <property type="entry name" value="Phoshotransferase/anion transport protein"/>
    <property type="match status" value="1"/>
</dbReference>
<dbReference type="Gene3D" id="1.10.1790.10">
    <property type="entry name" value="PRD domain"/>
    <property type="match status" value="1"/>
</dbReference>
<evidence type="ECO:0000259" key="5">
    <source>
        <dbReference type="PROSITE" id="PS51094"/>
    </source>
</evidence>
<dbReference type="InterPro" id="IPR036388">
    <property type="entry name" value="WH-like_DNA-bd_sf"/>
</dbReference>
<dbReference type="InterPro" id="IPR013196">
    <property type="entry name" value="HTH_11"/>
</dbReference>
<dbReference type="PANTHER" id="PTHR30185">
    <property type="entry name" value="CRYPTIC BETA-GLUCOSIDE BGL OPERON ANTITERMINATOR"/>
    <property type="match status" value="1"/>
</dbReference>
<proteinExistence type="predicted"/>
<dbReference type="Gene3D" id="3.40.930.10">
    <property type="entry name" value="Mannitol-specific EII, Chain A"/>
    <property type="match status" value="1"/>
</dbReference>
<dbReference type="RefSeq" id="WP_204601511.1">
    <property type="nucleotide sequence ID" value="NZ_JBHSED010000030.1"/>
</dbReference>
<dbReference type="CDD" id="cd05568">
    <property type="entry name" value="PTS_IIB_bgl_like"/>
    <property type="match status" value="1"/>
</dbReference>
<dbReference type="InterPro" id="IPR036095">
    <property type="entry name" value="PTS_EIIB-like_sf"/>
</dbReference>
<name>A0ABV8SAK5_9BACL</name>
<dbReference type="Pfam" id="PF00874">
    <property type="entry name" value="PRD"/>
    <property type="match status" value="1"/>
</dbReference>
<dbReference type="Proteomes" id="UP001595755">
    <property type="component" value="Unassembled WGS sequence"/>
</dbReference>
<dbReference type="InterPro" id="IPR002178">
    <property type="entry name" value="PTS_EIIA_type-2_dom"/>
</dbReference>
<reference evidence="9" key="1">
    <citation type="journal article" date="2019" name="Int. J. Syst. Evol. Microbiol.">
        <title>The Global Catalogue of Microorganisms (GCM) 10K type strain sequencing project: providing services to taxonomists for standard genome sequencing and annotation.</title>
        <authorList>
            <consortium name="The Broad Institute Genomics Platform"/>
            <consortium name="The Broad Institute Genome Sequencing Center for Infectious Disease"/>
            <person name="Wu L."/>
            <person name="Ma J."/>
        </authorList>
    </citation>
    <scope>NUCLEOTIDE SEQUENCE [LARGE SCALE GENOMIC DNA]</scope>
    <source>
        <strain evidence="9">CGMCC 4.1641</strain>
    </source>
</reference>
<evidence type="ECO:0000313" key="9">
    <source>
        <dbReference type="Proteomes" id="UP001595755"/>
    </source>
</evidence>
<dbReference type="SUPFAM" id="SSF52794">
    <property type="entry name" value="PTS system IIB component-like"/>
    <property type="match status" value="1"/>
</dbReference>
<evidence type="ECO:0000259" key="6">
    <source>
        <dbReference type="PROSITE" id="PS51099"/>
    </source>
</evidence>
<keyword evidence="9" id="KW-1185">Reference proteome</keyword>
<keyword evidence="3" id="KW-0805">Transcription regulation</keyword>
<dbReference type="EMBL" id="JBHSED010000030">
    <property type="protein sequence ID" value="MFC4304603.1"/>
    <property type="molecule type" value="Genomic_DNA"/>
</dbReference>
<evidence type="ECO:0000259" key="7">
    <source>
        <dbReference type="PROSITE" id="PS51372"/>
    </source>
</evidence>
<dbReference type="Pfam" id="PF00359">
    <property type="entry name" value="PTS_EIIA_2"/>
    <property type="match status" value="1"/>
</dbReference>
<dbReference type="InterPro" id="IPR013011">
    <property type="entry name" value="PTS_EIIB_2"/>
</dbReference>
<dbReference type="PROSITE" id="PS51372">
    <property type="entry name" value="PRD_2"/>
    <property type="match status" value="1"/>
</dbReference>
<evidence type="ECO:0000256" key="1">
    <source>
        <dbReference type="ARBA" id="ARBA00022679"/>
    </source>
</evidence>
<dbReference type="InterPro" id="IPR036634">
    <property type="entry name" value="PRD_sf"/>
</dbReference>
<sequence length="681" mass="78057">MAKLSNRQRQIMSILLNHPQDQTAGSIAEEIVVSARTVHRELGDIQHILASLGMKLIKKSGIGIQIQGSEQQLERLSQMLFQHSSPEYSAEERRVLMLCLLLEHEDPVKLFYLASELQVATPTISSDLDFLEEEWIARYGLTLVRRRGYGVELQGEEAAKRRLIVELAIHFLDDSDLFGKHVEQPVHPLTKALLALVGKELFFETERALWTFEKTYPTALSEEMYTHLLIHLSVALTRIRKGRLIEGDSGTGAPADERLQLFKRILQLEVNERESDYLRKLLQWWEHADAQEWQFRQDMRLADLVHQLVEQVAAQATVKLPQPDRSLTEGLIHHLSSSLDRIREGIAIRNPLLAQIKKDFPELFQIVKLSVHRVLKGISVPDEEVGFLVMHFGAALERARQFSRTVRSLLVCTSGIGSSKLLAVRLAKELPQVELIDHVSWYEASRVPQDEYDLIISTVDLPLPIDQYIKLSPLLTPEETESLRAFIQNITLKRAPVRTEKKPRPSAINSLRQIKMYSDIMLKLIDRFEAHRLEEPDNASLHAVLTLICDRIKEGEQLGRTEPIIAQLIERERSGSQIIPDTELALFHTRSREVKQPFVSLFDLRRPLALREGPAYTKQILLMIAPTELPKASLEVLSELSAMLLFPELIELLRTGDAEEIKQWISRKFEEFLKTKAEWRE</sequence>
<feature type="domain" description="PRD" evidence="7">
    <location>
        <begin position="296"/>
        <end position="402"/>
    </location>
</feature>
<evidence type="ECO:0000256" key="3">
    <source>
        <dbReference type="ARBA" id="ARBA00023015"/>
    </source>
</evidence>
<dbReference type="InterPro" id="IPR011608">
    <property type="entry name" value="PRD"/>
</dbReference>
<evidence type="ECO:0000256" key="2">
    <source>
        <dbReference type="ARBA" id="ARBA00022737"/>
    </source>
</evidence>
<dbReference type="SUPFAM" id="SSF63520">
    <property type="entry name" value="PTS-regulatory domain, PRD"/>
    <property type="match status" value="2"/>
</dbReference>
<dbReference type="Pfam" id="PF08279">
    <property type="entry name" value="HTH_11"/>
    <property type="match status" value="1"/>
</dbReference>
<accession>A0ABV8SAK5</accession>
<feature type="domain" description="PTS EIIB type-2" evidence="6">
    <location>
        <begin position="406"/>
        <end position="495"/>
    </location>
</feature>
<keyword evidence="1" id="KW-0808">Transferase</keyword>
<dbReference type="Gene3D" id="1.10.10.10">
    <property type="entry name" value="Winged helix-like DNA-binding domain superfamily/Winged helix DNA-binding domain"/>
    <property type="match status" value="2"/>
</dbReference>
<keyword evidence="4" id="KW-0804">Transcription</keyword>
<gene>
    <name evidence="8" type="ORF">ACFO1S_14330</name>
</gene>
<protein>
    <submittedName>
        <fullName evidence="8">BglG family transcription antiterminator</fullName>
    </submittedName>
</protein>
<organism evidence="8 9">
    <name type="scientific">Cohnella boryungensis</name>
    <dbReference type="NCBI Taxonomy" id="768479"/>
    <lineage>
        <taxon>Bacteria</taxon>
        <taxon>Bacillati</taxon>
        <taxon>Bacillota</taxon>
        <taxon>Bacilli</taxon>
        <taxon>Bacillales</taxon>
        <taxon>Paenibacillaceae</taxon>
        <taxon>Cohnella</taxon>
    </lineage>
</organism>
<dbReference type="InterPro" id="IPR036390">
    <property type="entry name" value="WH_DNA-bd_sf"/>
</dbReference>
<dbReference type="PROSITE" id="PS51094">
    <property type="entry name" value="PTS_EIIA_TYPE_2"/>
    <property type="match status" value="1"/>
</dbReference>
<evidence type="ECO:0000256" key="4">
    <source>
        <dbReference type="ARBA" id="ARBA00023163"/>
    </source>
</evidence>
<dbReference type="InterPro" id="IPR016152">
    <property type="entry name" value="PTrfase/Anion_transptr"/>
</dbReference>
<dbReference type="PANTHER" id="PTHR30185:SF18">
    <property type="entry name" value="TRANSCRIPTIONAL REGULATOR MTLR"/>
    <property type="match status" value="1"/>
</dbReference>
<evidence type="ECO:0000313" key="8">
    <source>
        <dbReference type="EMBL" id="MFC4304603.1"/>
    </source>
</evidence>
<dbReference type="InterPro" id="IPR050661">
    <property type="entry name" value="BglG_antiterminators"/>
</dbReference>
<dbReference type="SUPFAM" id="SSF46785">
    <property type="entry name" value="Winged helix' DNA-binding domain"/>
    <property type="match status" value="1"/>
</dbReference>